<organism evidence="1 2">
    <name type="scientific">Metapseudomonas otitidis</name>
    <dbReference type="NCBI Taxonomy" id="319939"/>
    <lineage>
        <taxon>Bacteria</taxon>
        <taxon>Pseudomonadati</taxon>
        <taxon>Pseudomonadota</taxon>
        <taxon>Gammaproteobacteria</taxon>
        <taxon>Pseudomonadales</taxon>
        <taxon>Pseudomonadaceae</taxon>
        <taxon>Metapseudomonas</taxon>
    </lineage>
</organism>
<dbReference type="Proteomes" id="UP000501237">
    <property type="component" value="Chromosome"/>
</dbReference>
<proteinExistence type="predicted"/>
<gene>
    <name evidence="1" type="ORF">PtoMrB4_28500</name>
</gene>
<dbReference type="AlphaFoldDB" id="A0A679GEP6"/>
<dbReference type="GeneID" id="57398067"/>
<name>A0A679GEP6_9GAMM</name>
<dbReference type="KEGG" id="poj:PtoMrB4_28500"/>
<dbReference type="EMBL" id="AP022642">
    <property type="protein sequence ID" value="BCA28873.1"/>
    <property type="molecule type" value="Genomic_DNA"/>
</dbReference>
<protein>
    <recommendedName>
        <fullName evidence="3">DUF4259 domain-containing protein</fullName>
    </recommendedName>
</protein>
<evidence type="ECO:0000313" key="1">
    <source>
        <dbReference type="EMBL" id="BCA28873.1"/>
    </source>
</evidence>
<reference evidence="1 2" key="1">
    <citation type="journal article" date="2020" name="Microbiol. Resour. Announc.">
        <title>Complete genome sequence of Pseudomonas otitidis strain MrB4, isolated from Lake Biwa in Japan.</title>
        <authorList>
            <person name="Miyazaki K."/>
            <person name="Hase E."/>
            <person name="Maruya T."/>
        </authorList>
    </citation>
    <scope>NUCLEOTIDE SEQUENCE [LARGE SCALE GENOMIC DNA]</scope>
    <source>
        <strain evidence="1 2">MrB4</strain>
    </source>
</reference>
<accession>A0A679GEP6</accession>
<evidence type="ECO:0000313" key="2">
    <source>
        <dbReference type="Proteomes" id="UP000501237"/>
    </source>
</evidence>
<dbReference type="RefSeq" id="WP_172433681.1">
    <property type="nucleotide sequence ID" value="NZ_AP022642.1"/>
</dbReference>
<sequence length="256" mass="27953">MGAWGAGLYSDDTTCDVRDDYIQHLKHGLSHDEACQKVLGRQAARLGEPEVACLVYVALADTAWKYGRLDETLKDKALSLLHAGGDLSVWERDAPGDVPARRKALKAIEARLATPQPAEKPVKVSPPKPRKVRTTAPLGSVFSLDLPSQRQVLLVLVGFVELEKSIDPVFSVLAQPIASAESMPIRIAGDAPTLVLSKGFRQPFRHVAILPRDERKDILTGLTPLDITVEAALPFQREHTVWLALGRIASEVDAHL</sequence>
<evidence type="ECO:0008006" key="3">
    <source>
        <dbReference type="Google" id="ProtNLM"/>
    </source>
</evidence>